<gene>
    <name evidence="7" type="ORF">MNOR_LOCUS9095</name>
</gene>
<feature type="non-terminal residue" evidence="7">
    <location>
        <position position="1"/>
    </location>
</feature>
<dbReference type="PANTHER" id="PTHR31746:SF3">
    <property type="entry name" value="TRANSMEMBRANE PROTEIN 229B"/>
    <property type="match status" value="1"/>
</dbReference>
<reference evidence="7 8" key="1">
    <citation type="submission" date="2024-05" db="EMBL/GenBank/DDBJ databases">
        <authorList>
            <person name="Wallberg A."/>
        </authorList>
    </citation>
    <scope>NUCLEOTIDE SEQUENCE [LARGE SCALE GENOMIC DNA]</scope>
</reference>
<dbReference type="AlphaFoldDB" id="A0AAV2Q6B8"/>
<evidence type="ECO:0000313" key="8">
    <source>
        <dbReference type="Proteomes" id="UP001497623"/>
    </source>
</evidence>
<keyword evidence="4 6" id="KW-1133">Transmembrane helix</keyword>
<dbReference type="Proteomes" id="UP001497623">
    <property type="component" value="Unassembled WGS sequence"/>
</dbReference>
<name>A0AAV2Q6B8_MEGNR</name>
<evidence type="ECO:0000256" key="4">
    <source>
        <dbReference type="ARBA" id="ARBA00022989"/>
    </source>
</evidence>
<organism evidence="7 8">
    <name type="scientific">Meganyctiphanes norvegica</name>
    <name type="common">Northern krill</name>
    <name type="synonym">Thysanopoda norvegica</name>
    <dbReference type="NCBI Taxonomy" id="48144"/>
    <lineage>
        <taxon>Eukaryota</taxon>
        <taxon>Metazoa</taxon>
        <taxon>Ecdysozoa</taxon>
        <taxon>Arthropoda</taxon>
        <taxon>Crustacea</taxon>
        <taxon>Multicrustacea</taxon>
        <taxon>Malacostraca</taxon>
        <taxon>Eumalacostraca</taxon>
        <taxon>Eucarida</taxon>
        <taxon>Euphausiacea</taxon>
        <taxon>Euphausiidae</taxon>
        <taxon>Meganyctiphanes</taxon>
    </lineage>
</organism>
<evidence type="ECO:0000256" key="1">
    <source>
        <dbReference type="ARBA" id="ARBA00004141"/>
    </source>
</evidence>
<evidence type="ECO:0000256" key="3">
    <source>
        <dbReference type="ARBA" id="ARBA00022692"/>
    </source>
</evidence>
<evidence type="ECO:0000256" key="6">
    <source>
        <dbReference type="SAM" id="Phobius"/>
    </source>
</evidence>
<evidence type="ECO:0000256" key="5">
    <source>
        <dbReference type="ARBA" id="ARBA00023136"/>
    </source>
</evidence>
<dbReference type="PANTHER" id="PTHR31746">
    <property type="entry name" value="TRANSMEMBRANE PROTEIN 229 FAMILY MEMBER"/>
    <property type="match status" value="1"/>
</dbReference>
<comment type="similarity">
    <text evidence="2">Belongs to the TMEM229 family.</text>
</comment>
<proteinExistence type="inferred from homology"/>
<evidence type="ECO:0008006" key="9">
    <source>
        <dbReference type="Google" id="ProtNLM"/>
    </source>
</evidence>
<protein>
    <recommendedName>
        <fullName evidence="9">Transmembrane protein 229B</fullName>
    </recommendedName>
</protein>
<evidence type="ECO:0000313" key="7">
    <source>
        <dbReference type="EMBL" id="CAL4073331.1"/>
    </source>
</evidence>
<comment type="caution">
    <text evidence="7">The sequence shown here is derived from an EMBL/GenBank/DDBJ whole genome shotgun (WGS) entry which is preliminary data.</text>
</comment>
<dbReference type="InterPro" id="IPR010540">
    <property type="entry name" value="CmpB_TMEM229"/>
</dbReference>
<keyword evidence="3 6" id="KW-0812">Transmembrane</keyword>
<dbReference type="GO" id="GO:0016020">
    <property type="term" value="C:membrane"/>
    <property type="evidence" value="ECO:0007669"/>
    <property type="project" value="UniProtKB-SubCell"/>
</dbReference>
<comment type="subcellular location">
    <subcellularLocation>
        <location evidence="1">Membrane</location>
        <topology evidence="1">Multi-pass membrane protein</topology>
    </subcellularLocation>
</comment>
<keyword evidence="5 6" id="KW-0472">Membrane</keyword>
<feature type="transmembrane region" description="Helical" evidence="6">
    <location>
        <begin position="82"/>
        <end position="99"/>
    </location>
</feature>
<keyword evidence="8" id="KW-1185">Reference proteome</keyword>
<sequence>AAAMEGKSMEVPSPSLPVWLRLYIYGIHGFMTEVLFTAAWDLAVYKNPQLPGCTSVWSFLIYSTSVFAIEKFYRQNYKTVPLLLRCILYVLWTYIWEFSTGLLLRQFNACPWDYTERSYNFMGLITLEYAPAWFFAGLLTDQVLIKNIMYLKFATPYDSSHNHNMPANLASAIHNGHIKTH</sequence>
<evidence type="ECO:0000256" key="2">
    <source>
        <dbReference type="ARBA" id="ARBA00006371"/>
    </source>
</evidence>
<dbReference type="EMBL" id="CAXKWB010004322">
    <property type="protein sequence ID" value="CAL4073331.1"/>
    <property type="molecule type" value="Genomic_DNA"/>
</dbReference>
<feature type="transmembrane region" description="Helical" evidence="6">
    <location>
        <begin position="119"/>
        <end position="139"/>
    </location>
</feature>
<accession>A0AAV2Q6B8</accession>
<dbReference type="Pfam" id="PF06541">
    <property type="entry name" value="ABC_trans_CmpB"/>
    <property type="match status" value="1"/>
</dbReference>